<dbReference type="PROSITE" id="PS51352">
    <property type="entry name" value="THIOREDOXIN_2"/>
    <property type="match status" value="1"/>
</dbReference>
<sequence length="365" mass="42352">MNKTALFLLLVTLLSACKKKKNLTVDDVLTDYKNKLNSIEKISYNMQKIDTFSSGTIWNKKGKALLEKNKNDTIFGFSYYAINLKHNSASIYNKYNHFGIENDTKEFEQEQAGLYVLGSPGGQMVYKDIFNFDEEAISKDLEVTEDTYKITYHLADNKQYNIVSRKKVIEIDKETNLLRRVHTYHFSEIANHKQTSTYIFSDVKTNETIQKTVEEQLAVLADYKQILPEEIIPNKLLGTHLPKINLQNLISKKVESLQTEKVILIDFWEVWCGYCIQSFPKVDELAKKYKDLKVIGIVTENEEQAVRLVEKKDVTFTNLLGTKELLNTFSVNSFPRYFLIDKNGIIQKEYHGFSKDIEKDIKKMI</sequence>
<dbReference type="AlphaFoldDB" id="A0A2S7WJY6"/>
<dbReference type="SUPFAM" id="SSF52833">
    <property type="entry name" value="Thioredoxin-like"/>
    <property type="match status" value="1"/>
</dbReference>
<dbReference type="PANTHER" id="PTHR42852">
    <property type="entry name" value="THIOL:DISULFIDE INTERCHANGE PROTEIN DSBE"/>
    <property type="match status" value="1"/>
</dbReference>
<gene>
    <name evidence="2" type="ORF">BTO18_01385</name>
</gene>
<dbReference type="Gene3D" id="3.40.30.10">
    <property type="entry name" value="Glutaredoxin"/>
    <property type="match status" value="1"/>
</dbReference>
<name>A0A2S7WJY6_9FLAO</name>
<feature type="domain" description="Thioredoxin" evidence="1">
    <location>
        <begin position="235"/>
        <end position="365"/>
    </location>
</feature>
<dbReference type="RefSeq" id="WP_105014501.1">
    <property type="nucleotide sequence ID" value="NZ_MSCN01000001.1"/>
</dbReference>
<proteinExistence type="predicted"/>
<dbReference type="PANTHER" id="PTHR42852:SF17">
    <property type="entry name" value="THIOREDOXIN-LIKE PROTEIN HI_1115"/>
    <property type="match status" value="1"/>
</dbReference>
<dbReference type="Proteomes" id="UP000238882">
    <property type="component" value="Unassembled WGS sequence"/>
</dbReference>
<dbReference type="InterPro" id="IPR013740">
    <property type="entry name" value="Redoxin"/>
</dbReference>
<dbReference type="EMBL" id="MSCN01000001">
    <property type="protein sequence ID" value="PQJ77918.1"/>
    <property type="molecule type" value="Genomic_DNA"/>
</dbReference>
<dbReference type="InterPro" id="IPR013766">
    <property type="entry name" value="Thioredoxin_domain"/>
</dbReference>
<dbReference type="InterPro" id="IPR050553">
    <property type="entry name" value="Thioredoxin_ResA/DsbE_sf"/>
</dbReference>
<dbReference type="OrthoDB" id="9815205at2"/>
<protein>
    <recommendedName>
        <fullName evidence="1">Thioredoxin domain-containing protein</fullName>
    </recommendedName>
</protein>
<reference evidence="2 3" key="1">
    <citation type="submission" date="2016-12" db="EMBL/GenBank/DDBJ databases">
        <title>Trade-off between light-utilization and light-protection in marine flavobacteria.</title>
        <authorList>
            <person name="Kumagai Y."/>
            <person name="Yoshizawa S."/>
            <person name="Kogure K."/>
            <person name="Iwasaki W."/>
        </authorList>
    </citation>
    <scope>NUCLEOTIDE SEQUENCE [LARGE SCALE GENOMIC DNA]</scope>
    <source>
        <strain evidence="2 3">NBRC 108759</strain>
    </source>
</reference>
<dbReference type="Pfam" id="PF08534">
    <property type="entry name" value="Redoxin"/>
    <property type="match status" value="1"/>
</dbReference>
<dbReference type="InterPro" id="IPR036249">
    <property type="entry name" value="Thioredoxin-like_sf"/>
</dbReference>
<comment type="caution">
    <text evidence="2">The sequence shown here is derived from an EMBL/GenBank/DDBJ whole genome shotgun (WGS) entry which is preliminary data.</text>
</comment>
<accession>A0A2S7WJY6</accession>
<evidence type="ECO:0000313" key="2">
    <source>
        <dbReference type="EMBL" id="PQJ77918.1"/>
    </source>
</evidence>
<dbReference type="GO" id="GO:0016491">
    <property type="term" value="F:oxidoreductase activity"/>
    <property type="evidence" value="ECO:0007669"/>
    <property type="project" value="InterPro"/>
</dbReference>
<dbReference type="CDD" id="cd02966">
    <property type="entry name" value="TlpA_like_family"/>
    <property type="match status" value="1"/>
</dbReference>
<keyword evidence="3" id="KW-1185">Reference proteome</keyword>
<evidence type="ECO:0000313" key="3">
    <source>
        <dbReference type="Proteomes" id="UP000238882"/>
    </source>
</evidence>
<organism evidence="2 3">
    <name type="scientific">Polaribacter porphyrae</name>
    <dbReference type="NCBI Taxonomy" id="1137780"/>
    <lineage>
        <taxon>Bacteria</taxon>
        <taxon>Pseudomonadati</taxon>
        <taxon>Bacteroidota</taxon>
        <taxon>Flavobacteriia</taxon>
        <taxon>Flavobacteriales</taxon>
        <taxon>Flavobacteriaceae</taxon>
    </lineage>
</organism>
<evidence type="ECO:0000259" key="1">
    <source>
        <dbReference type="PROSITE" id="PS51352"/>
    </source>
</evidence>
<dbReference type="PROSITE" id="PS51257">
    <property type="entry name" value="PROKAR_LIPOPROTEIN"/>
    <property type="match status" value="1"/>
</dbReference>